<protein>
    <submittedName>
        <fullName evidence="1">Uncharacterized protein</fullName>
    </submittedName>
</protein>
<accession>A0A9P6C7J7</accession>
<dbReference type="AlphaFoldDB" id="A0A9P6C7J7"/>
<gene>
    <name evidence="1" type="ORF">P691DRAFT_757405</name>
</gene>
<dbReference type="EMBL" id="MU151087">
    <property type="protein sequence ID" value="KAF9451359.1"/>
    <property type="molecule type" value="Genomic_DNA"/>
</dbReference>
<organism evidence="1 2">
    <name type="scientific">Macrolepiota fuliginosa MF-IS2</name>
    <dbReference type="NCBI Taxonomy" id="1400762"/>
    <lineage>
        <taxon>Eukaryota</taxon>
        <taxon>Fungi</taxon>
        <taxon>Dikarya</taxon>
        <taxon>Basidiomycota</taxon>
        <taxon>Agaricomycotina</taxon>
        <taxon>Agaricomycetes</taxon>
        <taxon>Agaricomycetidae</taxon>
        <taxon>Agaricales</taxon>
        <taxon>Agaricineae</taxon>
        <taxon>Agaricaceae</taxon>
        <taxon>Macrolepiota</taxon>
    </lineage>
</organism>
<evidence type="ECO:0000313" key="1">
    <source>
        <dbReference type="EMBL" id="KAF9451359.1"/>
    </source>
</evidence>
<evidence type="ECO:0000313" key="2">
    <source>
        <dbReference type="Proteomes" id="UP000807342"/>
    </source>
</evidence>
<sequence>MKFLAAAGLKGEEWERHRACLEALICLHSLEAADNLEAMDSMKLMMTTKRFPNHTADELMNCRMVRYDTFLAALCTYEFQKAFKLYTNHLGQRLGLRIATNVLQAKYSFMEWSFRDPRTGKWGTESHLPFKVWVGTLPFCSKAPLAKRCKAVDWATRGF</sequence>
<comment type="caution">
    <text evidence="1">The sequence shown here is derived from an EMBL/GenBank/DDBJ whole genome shotgun (WGS) entry which is preliminary data.</text>
</comment>
<name>A0A9P6C7J7_9AGAR</name>
<dbReference type="Proteomes" id="UP000807342">
    <property type="component" value="Unassembled WGS sequence"/>
</dbReference>
<reference evidence="1" key="1">
    <citation type="submission" date="2020-11" db="EMBL/GenBank/DDBJ databases">
        <authorList>
            <consortium name="DOE Joint Genome Institute"/>
            <person name="Ahrendt S."/>
            <person name="Riley R."/>
            <person name="Andreopoulos W."/>
            <person name="Labutti K."/>
            <person name="Pangilinan J."/>
            <person name="Ruiz-Duenas F.J."/>
            <person name="Barrasa J.M."/>
            <person name="Sanchez-Garcia M."/>
            <person name="Camarero S."/>
            <person name="Miyauchi S."/>
            <person name="Serrano A."/>
            <person name="Linde D."/>
            <person name="Babiker R."/>
            <person name="Drula E."/>
            <person name="Ayuso-Fernandez I."/>
            <person name="Pacheco R."/>
            <person name="Padilla G."/>
            <person name="Ferreira P."/>
            <person name="Barriuso J."/>
            <person name="Kellner H."/>
            <person name="Castanera R."/>
            <person name="Alfaro M."/>
            <person name="Ramirez L."/>
            <person name="Pisabarro A.G."/>
            <person name="Kuo A."/>
            <person name="Tritt A."/>
            <person name="Lipzen A."/>
            <person name="He G."/>
            <person name="Yan M."/>
            <person name="Ng V."/>
            <person name="Cullen D."/>
            <person name="Martin F."/>
            <person name="Rosso M.-N."/>
            <person name="Henrissat B."/>
            <person name="Hibbett D."/>
            <person name="Martinez A.T."/>
            <person name="Grigoriev I.V."/>
        </authorList>
    </citation>
    <scope>NUCLEOTIDE SEQUENCE</scope>
    <source>
        <strain evidence="1">MF-IS2</strain>
    </source>
</reference>
<keyword evidence="2" id="KW-1185">Reference proteome</keyword>
<proteinExistence type="predicted"/>